<keyword evidence="3" id="KW-0238">DNA-binding</keyword>
<reference evidence="8" key="1">
    <citation type="submission" date="2022-05" db="EMBL/GenBank/DDBJ databases">
        <title>The Musa troglodytarum L. genome provides insights into the mechanism of non-climacteric behaviour and enrichment of carotenoids.</title>
        <authorList>
            <person name="Wang J."/>
        </authorList>
    </citation>
    <scope>NUCLEOTIDE SEQUENCE</scope>
    <source>
        <tissue evidence="8">Leaf</tissue>
    </source>
</reference>
<evidence type="ECO:0000259" key="7">
    <source>
        <dbReference type="PROSITE" id="PS51032"/>
    </source>
</evidence>
<dbReference type="AlphaFoldDB" id="A0A9E7I8V8"/>
<dbReference type="PANTHER" id="PTHR31677">
    <property type="entry name" value="AP2 DOMAIN CLASS TRANSCRIPTION FACTOR"/>
    <property type="match status" value="1"/>
</dbReference>
<evidence type="ECO:0000256" key="1">
    <source>
        <dbReference type="ARBA" id="ARBA00004123"/>
    </source>
</evidence>
<dbReference type="PANTHER" id="PTHR31677:SF252">
    <property type="entry name" value="ETHYLENE-RESPONSIVE TRANSCRIPTION FACTOR 3"/>
    <property type="match status" value="1"/>
</dbReference>
<evidence type="ECO:0000313" key="8">
    <source>
        <dbReference type="EMBL" id="URE47746.1"/>
    </source>
</evidence>
<keyword evidence="4" id="KW-0804">Transcription</keyword>
<comment type="subcellular location">
    <subcellularLocation>
        <location evidence="1">Nucleus</location>
    </subcellularLocation>
</comment>
<dbReference type="GO" id="GO:0003677">
    <property type="term" value="F:DNA binding"/>
    <property type="evidence" value="ECO:0007669"/>
    <property type="project" value="UniProtKB-KW"/>
</dbReference>
<dbReference type="OrthoDB" id="1931494at2759"/>
<evidence type="ECO:0000256" key="6">
    <source>
        <dbReference type="SAM" id="MobiDB-lite"/>
    </source>
</evidence>
<dbReference type="InterPro" id="IPR036955">
    <property type="entry name" value="AP2/ERF_dom_sf"/>
</dbReference>
<evidence type="ECO:0000256" key="3">
    <source>
        <dbReference type="ARBA" id="ARBA00023125"/>
    </source>
</evidence>
<dbReference type="GO" id="GO:0003700">
    <property type="term" value="F:DNA-binding transcription factor activity"/>
    <property type="evidence" value="ECO:0007669"/>
    <property type="project" value="InterPro"/>
</dbReference>
<dbReference type="InterPro" id="IPR001471">
    <property type="entry name" value="AP2/ERF_dom"/>
</dbReference>
<dbReference type="GO" id="GO:0005634">
    <property type="term" value="C:nucleus"/>
    <property type="evidence" value="ECO:0007669"/>
    <property type="project" value="UniProtKB-SubCell"/>
</dbReference>
<name>A0A9E7I8V8_9LILI</name>
<dbReference type="SUPFAM" id="SSF54171">
    <property type="entry name" value="DNA-binding domain"/>
    <property type="match status" value="1"/>
</dbReference>
<dbReference type="SMART" id="SM00380">
    <property type="entry name" value="AP2"/>
    <property type="match status" value="1"/>
</dbReference>
<sequence>MAAAAADAEEQRGAPENRGGEERKEPKSSLLALSVSGPHTLILGSASLFVRATRLLGVEASLVAARRRWPKAKEKAIDCKLQNSAFDRSRVPFSPLEIQSLGRAPAAVMTVEVRYRGVRKRSYPDVWKKARVWLGTFDSVEDVAWAFGVAAVAFREPEAIRPTSPPLLRLLSLPSAPPPLRDSPLEDRPTYNNFSSTVKSFSGGCADPRGRPIRRPNTSLSARRIAILIAADDTGHLASTCRQLLPFDINLLSPANNDFPPGALHQ</sequence>
<organism evidence="8 9">
    <name type="scientific">Musa troglodytarum</name>
    <name type="common">fe'i banana</name>
    <dbReference type="NCBI Taxonomy" id="320322"/>
    <lineage>
        <taxon>Eukaryota</taxon>
        <taxon>Viridiplantae</taxon>
        <taxon>Streptophyta</taxon>
        <taxon>Embryophyta</taxon>
        <taxon>Tracheophyta</taxon>
        <taxon>Spermatophyta</taxon>
        <taxon>Magnoliopsida</taxon>
        <taxon>Liliopsida</taxon>
        <taxon>Zingiberales</taxon>
        <taxon>Musaceae</taxon>
        <taxon>Musa</taxon>
    </lineage>
</organism>
<protein>
    <submittedName>
        <fullName evidence="8">AP2 domain containing protein</fullName>
    </submittedName>
</protein>
<dbReference type="Gene3D" id="3.30.730.10">
    <property type="entry name" value="AP2/ERF domain"/>
    <property type="match status" value="1"/>
</dbReference>
<gene>
    <name evidence="8" type="ORF">MUK42_15080</name>
</gene>
<dbReference type="PROSITE" id="PS51032">
    <property type="entry name" value="AP2_ERF"/>
    <property type="match status" value="1"/>
</dbReference>
<keyword evidence="2" id="KW-0805">Transcription regulation</keyword>
<dbReference type="InterPro" id="IPR016177">
    <property type="entry name" value="DNA-bd_dom_sf"/>
</dbReference>
<dbReference type="EMBL" id="CP097511">
    <property type="protein sequence ID" value="URE47746.1"/>
    <property type="molecule type" value="Genomic_DNA"/>
</dbReference>
<evidence type="ECO:0000256" key="4">
    <source>
        <dbReference type="ARBA" id="ARBA00023163"/>
    </source>
</evidence>
<evidence type="ECO:0000256" key="2">
    <source>
        <dbReference type="ARBA" id="ARBA00023015"/>
    </source>
</evidence>
<keyword evidence="5" id="KW-0539">Nucleus</keyword>
<evidence type="ECO:0000256" key="5">
    <source>
        <dbReference type="ARBA" id="ARBA00023242"/>
    </source>
</evidence>
<evidence type="ECO:0000313" key="9">
    <source>
        <dbReference type="Proteomes" id="UP001055439"/>
    </source>
</evidence>
<feature type="compositionally biased region" description="Basic and acidic residues" evidence="6">
    <location>
        <begin position="9"/>
        <end position="27"/>
    </location>
</feature>
<accession>A0A9E7I8V8</accession>
<feature type="domain" description="AP2/ERF" evidence="7">
    <location>
        <begin position="114"/>
        <end position="166"/>
    </location>
</feature>
<dbReference type="Proteomes" id="UP001055439">
    <property type="component" value="Chromosome 9"/>
</dbReference>
<feature type="region of interest" description="Disordered" evidence="6">
    <location>
        <begin position="1"/>
        <end position="29"/>
    </location>
</feature>
<keyword evidence="9" id="KW-1185">Reference proteome</keyword>
<proteinExistence type="predicted"/>